<dbReference type="Proteomes" id="UP000046392">
    <property type="component" value="Unplaced"/>
</dbReference>
<dbReference type="AlphaFoldDB" id="A0A0N5CDW4"/>
<keyword evidence="1" id="KW-1185">Reference proteome</keyword>
<evidence type="ECO:0000313" key="1">
    <source>
        <dbReference type="Proteomes" id="UP000046392"/>
    </source>
</evidence>
<sequence length="246" mass="29159">MKNICYELYQKLKVDEILVEKKGKYITYINVLKKLFGIGDDLLDSDKLRSNTRSYKSNHKNSDDDKDEWEKYNLSQFSEYFRNEGKLQDFKNLVYKKFENKYGFNETELRNKYEKIWSFYDQLAQEESENKLFSEDKYSIFLEDIGQKNDAIKSSSSKVSVKKCGRIFQILVGNTVYGEYDDFEEMLLQAILLISCTFLEPPNYLSKMFSFFGLVFGASESEFLGSKLRYHISAKMAYEKRKEFFV</sequence>
<proteinExistence type="predicted"/>
<organism evidence="1 2">
    <name type="scientific">Strongyloides papillosus</name>
    <name type="common">Intestinal threadworm</name>
    <dbReference type="NCBI Taxonomy" id="174720"/>
    <lineage>
        <taxon>Eukaryota</taxon>
        <taxon>Metazoa</taxon>
        <taxon>Ecdysozoa</taxon>
        <taxon>Nematoda</taxon>
        <taxon>Chromadorea</taxon>
        <taxon>Rhabditida</taxon>
        <taxon>Tylenchina</taxon>
        <taxon>Panagrolaimomorpha</taxon>
        <taxon>Strongyloidoidea</taxon>
        <taxon>Strongyloididae</taxon>
        <taxon>Strongyloides</taxon>
    </lineage>
</organism>
<evidence type="ECO:0000313" key="2">
    <source>
        <dbReference type="WBParaSite" id="SPAL_0001605500.1"/>
    </source>
</evidence>
<dbReference type="WBParaSite" id="SPAL_0001605500.1">
    <property type="protein sequence ID" value="SPAL_0001605500.1"/>
    <property type="gene ID" value="SPAL_0001605500"/>
</dbReference>
<name>A0A0N5CDW4_STREA</name>
<reference evidence="2" key="1">
    <citation type="submission" date="2017-02" db="UniProtKB">
        <authorList>
            <consortium name="WormBaseParasite"/>
        </authorList>
    </citation>
    <scope>IDENTIFICATION</scope>
</reference>
<protein>
    <submittedName>
        <fullName evidence="2">Uncharacterized protein</fullName>
    </submittedName>
</protein>
<accession>A0A0N5CDW4</accession>